<accession>A0A8H7D923</accession>
<dbReference type="AlphaFoldDB" id="A0A8H7D923"/>
<protein>
    <submittedName>
        <fullName evidence="1">Uncharacterized protein</fullName>
    </submittedName>
</protein>
<evidence type="ECO:0000313" key="1">
    <source>
        <dbReference type="EMBL" id="KAF7364017.1"/>
    </source>
</evidence>
<comment type="caution">
    <text evidence="1">The sequence shown here is derived from an EMBL/GenBank/DDBJ whole genome shotgun (WGS) entry which is preliminary data.</text>
</comment>
<reference evidence="1" key="1">
    <citation type="submission" date="2020-05" db="EMBL/GenBank/DDBJ databases">
        <title>Mycena genomes resolve the evolution of fungal bioluminescence.</title>
        <authorList>
            <person name="Tsai I.J."/>
        </authorList>
    </citation>
    <scope>NUCLEOTIDE SEQUENCE</scope>
    <source>
        <strain evidence="1">160909Yilan</strain>
    </source>
</reference>
<dbReference type="Proteomes" id="UP000623467">
    <property type="component" value="Unassembled WGS sequence"/>
</dbReference>
<sequence length="121" mass="13936">MILQVVRKMSHLSSLRIEDFNGTLLPRTPLPAFVQTLSEERLAVQAEFSSRRSLYVWIVDHKFSEEEAPDLTLMLATMHQDDLFITVSPTPHSPCIISDDFHYRWISRLAPALTPKKFPTL</sequence>
<organism evidence="1 2">
    <name type="scientific">Mycena sanguinolenta</name>
    <dbReference type="NCBI Taxonomy" id="230812"/>
    <lineage>
        <taxon>Eukaryota</taxon>
        <taxon>Fungi</taxon>
        <taxon>Dikarya</taxon>
        <taxon>Basidiomycota</taxon>
        <taxon>Agaricomycotina</taxon>
        <taxon>Agaricomycetes</taxon>
        <taxon>Agaricomycetidae</taxon>
        <taxon>Agaricales</taxon>
        <taxon>Marasmiineae</taxon>
        <taxon>Mycenaceae</taxon>
        <taxon>Mycena</taxon>
    </lineage>
</organism>
<evidence type="ECO:0000313" key="2">
    <source>
        <dbReference type="Proteomes" id="UP000623467"/>
    </source>
</evidence>
<proteinExistence type="predicted"/>
<name>A0A8H7D923_9AGAR</name>
<keyword evidence="2" id="KW-1185">Reference proteome</keyword>
<gene>
    <name evidence="1" type="ORF">MSAN_01060400</name>
</gene>
<dbReference type="EMBL" id="JACAZH010000007">
    <property type="protein sequence ID" value="KAF7364017.1"/>
    <property type="molecule type" value="Genomic_DNA"/>
</dbReference>